<dbReference type="EMBL" id="GBXM01022657">
    <property type="protein sequence ID" value="JAH85920.1"/>
    <property type="molecule type" value="Transcribed_RNA"/>
</dbReference>
<reference evidence="1" key="2">
    <citation type="journal article" date="2015" name="Fish Shellfish Immunol.">
        <title>Early steps in the European eel (Anguilla anguilla)-Vibrio vulnificus interaction in the gills: Role of the RtxA13 toxin.</title>
        <authorList>
            <person name="Callol A."/>
            <person name="Pajuelo D."/>
            <person name="Ebbesson L."/>
            <person name="Teles M."/>
            <person name="MacKenzie S."/>
            <person name="Amaro C."/>
        </authorList>
    </citation>
    <scope>NUCLEOTIDE SEQUENCE</scope>
</reference>
<proteinExistence type="predicted"/>
<reference evidence="1" key="1">
    <citation type="submission" date="2014-11" db="EMBL/GenBank/DDBJ databases">
        <authorList>
            <person name="Amaro Gonzalez C."/>
        </authorList>
    </citation>
    <scope>NUCLEOTIDE SEQUENCE</scope>
</reference>
<protein>
    <submittedName>
        <fullName evidence="1">Uncharacterized protein</fullName>
    </submittedName>
</protein>
<organism evidence="1">
    <name type="scientific">Anguilla anguilla</name>
    <name type="common">European freshwater eel</name>
    <name type="synonym">Muraena anguilla</name>
    <dbReference type="NCBI Taxonomy" id="7936"/>
    <lineage>
        <taxon>Eukaryota</taxon>
        <taxon>Metazoa</taxon>
        <taxon>Chordata</taxon>
        <taxon>Craniata</taxon>
        <taxon>Vertebrata</taxon>
        <taxon>Euteleostomi</taxon>
        <taxon>Actinopterygii</taxon>
        <taxon>Neopterygii</taxon>
        <taxon>Teleostei</taxon>
        <taxon>Anguilliformes</taxon>
        <taxon>Anguillidae</taxon>
        <taxon>Anguilla</taxon>
    </lineage>
</organism>
<name>A0A0E9W8M5_ANGAN</name>
<dbReference type="AlphaFoldDB" id="A0A0E9W8M5"/>
<sequence>MEFAGVIYCECEHKVVLYCP</sequence>
<accession>A0A0E9W8M5</accession>
<evidence type="ECO:0000313" key="1">
    <source>
        <dbReference type="EMBL" id="JAH85920.1"/>
    </source>
</evidence>